<dbReference type="EMBL" id="PCXM01000029">
    <property type="protein sequence ID" value="PIR40110.1"/>
    <property type="molecule type" value="Genomic_DNA"/>
</dbReference>
<organism evidence="1 2">
    <name type="scientific">Candidatus Zambryskibacteria bacterium CG10_big_fil_rev_8_21_14_0_10_34_34</name>
    <dbReference type="NCBI Taxonomy" id="1975114"/>
    <lineage>
        <taxon>Bacteria</taxon>
        <taxon>Candidatus Zambryskiibacteriota</taxon>
    </lineage>
</organism>
<gene>
    <name evidence="1" type="ORF">COV33_01585</name>
</gene>
<accession>A0A2H0R0U4</accession>
<sequence>MRQKLSLQDKFSSARHERKNWVEPLRKWILDSKRAGFLASGENLHEMRDFLRSFGTNPALKDKTISISFCPPSEFARNQKTKSILSPFTAPSARENFNLSKSEVSVCAAGET</sequence>
<name>A0A2H0R0U4_9BACT</name>
<dbReference type="Proteomes" id="UP000230828">
    <property type="component" value="Unassembled WGS sequence"/>
</dbReference>
<reference evidence="1 2" key="1">
    <citation type="submission" date="2017-09" db="EMBL/GenBank/DDBJ databases">
        <title>Depth-based differentiation of microbial function through sediment-hosted aquifers and enrichment of novel symbionts in the deep terrestrial subsurface.</title>
        <authorList>
            <person name="Probst A.J."/>
            <person name="Ladd B."/>
            <person name="Jarett J.K."/>
            <person name="Geller-Mcgrath D.E."/>
            <person name="Sieber C.M."/>
            <person name="Emerson J.B."/>
            <person name="Anantharaman K."/>
            <person name="Thomas B.C."/>
            <person name="Malmstrom R."/>
            <person name="Stieglmeier M."/>
            <person name="Klingl A."/>
            <person name="Woyke T."/>
            <person name="Ryan C.M."/>
            <person name="Banfield J.F."/>
        </authorList>
    </citation>
    <scope>NUCLEOTIDE SEQUENCE [LARGE SCALE GENOMIC DNA]</scope>
    <source>
        <strain evidence="1">CG10_big_fil_rev_8_21_14_0_10_34_34</strain>
    </source>
</reference>
<proteinExistence type="predicted"/>
<protein>
    <submittedName>
        <fullName evidence="1">Uncharacterized protein</fullName>
    </submittedName>
</protein>
<comment type="caution">
    <text evidence="1">The sequence shown here is derived from an EMBL/GenBank/DDBJ whole genome shotgun (WGS) entry which is preliminary data.</text>
</comment>
<evidence type="ECO:0000313" key="1">
    <source>
        <dbReference type="EMBL" id="PIR40110.1"/>
    </source>
</evidence>
<dbReference type="AlphaFoldDB" id="A0A2H0R0U4"/>
<evidence type="ECO:0000313" key="2">
    <source>
        <dbReference type="Proteomes" id="UP000230828"/>
    </source>
</evidence>